<dbReference type="KEGG" id="chk:D4L85_06890"/>
<protein>
    <submittedName>
        <fullName evidence="1">Uncharacterized protein</fullName>
    </submittedName>
</protein>
<reference evidence="2" key="1">
    <citation type="submission" date="2018-09" db="EMBL/GenBank/DDBJ databases">
        <title>Chryseolinea sp. KIS68-18 isolated from soil.</title>
        <authorList>
            <person name="Weon H.-Y."/>
            <person name="Kwon S.-W."/>
            <person name="Lee S.A."/>
        </authorList>
    </citation>
    <scope>NUCLEOTIDE SEQUENCE [LARGE SCALE GENOMIC DNA]</scope>
    <source>
        <strain evidence="2">KIS68-18</strain>
    </source>
</reference>
<proteinExistence type="predicted"/>
<dbReference type="RefSeq" id="WP_119753615.1">
    <property type="nucleotide sequence ID" value="NZ_CP032382.1"/>
</dbReference>
<dbReference type="Proteomes" id="UP000266183">
    <property type="component" value="Chromosome"/>
</dbReference>
<sequence>MTVLFYYRRQEICHNVLWVFVLYRSSWTNGVGTYFYKSYEMGKSFRPDSDPHASSLLPPIGQKWNIVTSNQLTARYFKGAVPGGTFGGGGVLNDLMAILGFILKRKEGGYREKKRDCLASVQS</sequence>
<gene>
    <name evidence="1" type="ORF">D4L85_06890</name>
</gene>
<organism evidence="1 2">
    <name type="scientific">Chryseolinea soli</name>
    <dbReference type="NCBI Taxonomy" id="2321403"/>
    <lineage>
        <taxon>Bacteria</taxon>
        <taxon>Pseudomonadati</taxon>
        <taxon>Bacteroidota</taxon>
        <taxon>Cytophagia</taxon>
        <taxon>Cytophagales</taxon>
        <taxon>Fulvivirgaceae</taxon>
        <taxon>Chryseolinea</taxon>
    </lineage>
</organism>
<name>A0A385SIY2_9BACT</name>
<dbReference type="AlphaFoldDB" id="A0A385SIY2"/>
<evidence type="ECO:0000313" key="1">
    <source>
        <dbReference type="EMBL" id="AYB30331.1"/>
    </source>
</evidence>
<evidence type="ECO:0000313" key="2">
    <source>
        <dbReference type="Proteomes" id="UP000266183"/>
    </source>
</evidence>
<keyword evidence="2" id="KW-1185">Reference proteome</keyword>
<accession>A0A385SIY2</accession>
<dbReference type="EMBL" id="CP032382">
    <property type="protein sequence ID" value="AYB30331.1"/>
    <property type="molecule type" value="Genomic_DNA"/>
</dbReference>